<evidence type="ECO:0000313" key="2">
    <source>
        <dbReference type="EMBL" id="ETW02891.1"/>
    </source>
</evidence>
<name>A0A024U935_9STRA</name>
<dbReference type="AlphaFoldDB" id="A0A024U935"/>
<feature type="region of interest" description="Disordered" evidence="1">
    <location>
        <begin position="1"/>
        <end position="63"/>
    </location>
</feature>
<dbReference type="RefSeq" id="XP_008868275.1">
    <property type="nucleotide sequence ID" value="XM_008870053.1"/>
</dbReference>
<dbReference type="EMBL" id="KI913960">
    <property type="protein sequence ID" value="ETW02891.1"/>
    <property type="molecule type" value="Genomic_DNA"/>
</dbReference>
<feature type="compositionally biased region" description="Acidic residues" evidence="1">
    <location>
        <begin position="261"/>
        <end position="272"/>
    </location>
</feature>
<proteinExistence type="predicted"/>
<reference evidence="2" key="1">
    <citation type="submission" date="2013-12" db="EMBL/GenBank/DDBJ databases">
        <title>The Genome Sequence of Aphanomyces invadans NJM9701.</title>
        <authorList>
            <consortium name="The Broad Institute Genomics Platform"/>
            <person name="Russ C."/>
            <person name="Tyler B."/>
            <person name="van West P."/>
            <person name="Dieguez-Uribeondo J."/>
            <person name="Young S.K."/>
            <person name="Zeng Q."/>
            <person name="Gargeya S."/>
            <person name="Fitzgerald M."/>
            <person name="Abouelleil A."/>
            <person name="Alvarado L."/>
            <person name="Chapman S.B."/>
            <person name="Gainer-Dewar J."/>
            <person name="Goldberg J."/>
            <person name="Griggs A."/>
            <person name="Gujja S."/>
            <person name="Hansen M."/>
            <person name="Howarth C."/>
            <person name="Imamovic A."/>
            <person name="Ireland A."/>
            <person name="Larimer J."/>
            <person name="McCowan C."/>
            <person name="Murphy C."/>
            <person name="Pearson M."/>
            <person name="Poon T.W."/>
            <person name="Priest M."/>
            <person name="Roberts A."/>
            <person name="Saif S."/>
            <person name="Shea T."/>
            <person name="Sykes S."/>
            <person name="Wortman J."/>
            <person name="Nusbaum C."/>
            <person name="Birren B."/>
        </authorList>
    </citation>
    <scope>NUCLEOTIDE SEQUENCE [LARGE SCALE GENOMIC DNA]</scope>
    <source>
        <strain evidence="2">NJM9701</strain>
    </source>
</reference>
<dbReference type="VEuPathDB" id="FungiDB:H310_05358"/>
<feature type="region of interest" description="Disordered" evidence="1">
    <location>
        <begin position="187"/>
        <end position="227"/>
    </location>
</feature>
<gene>
    <name evidence="2" type="ORF">H310_05358</name>
</gene>
<accession>A0A024U935</accession>
<protein>
    <submittedName>
        <fullName evidence="2">Uncharacterized protein</fullName>
    </submittedName>
</protein>
<feature type="compositionally biased region" description="Basic and acidic residues" evidence="1">
    <location>
        <begin position="18"/>
        <end position="32"/>
    </location>
</feature>
<feature type="region of interest" description="Disordered" evidence="1">
    <location>
        <begin position="254"/>
        <end position="291"/>
    </location>
</feature>
<dbReference type="GeneID" id="20082408"/>
<feature type="compositionally biased region" description="Polar residues" evidence="1">
    <location>
        <begin position="196"/>
        <end position="205"/>
    </location>
</feature>
<organism evidence="2">
    <name type="scientific">Aphanomyces invadans</name>
    <dbReference type="NCBI Taxonomy" id="157072"/>
    <lineage>
        <taxon>Eukaryota</taxon>
        <taxon>Sar</taxon>
        <taxon>Stramenopiles</taxon>
        <taxon>Oomycota</taxon>
        <taxon>Saprolegniomycetes</taxon>
        <taxon>Saprolegniales</taxon>
        <taxon>Verrucalvaceae</taxon>
        <taxon>Aphanomyces</taxon>
    </lineage>
</organism>
<dbReference type="OrthoDB" id="79568at2759"/>
<feature type="compositionally biased region" description="Low complexity" evidence="1">
    <location>
        <begin position="206"/>
        <end position="224"/>
    </location>
</feature>
<sequence>MTTSPTRSSIAMALIDFSKAREHPARDNRDAARPSTARPPLKRHKSFVHDSPLSKDERAPSVQRAISMEQIRMNLMKRRDKLTQEKNERLLLIEAFRRAKNVNIPMSFAKAPQQQMLSPMSVDATLASEVMGNMYVTDHDIIGSAADMAAGLLCRFSSGKCPHIRAQKTDGTYLNLCHMHRIRAEGNQRKLDEMTRATSTGTQRPSSASSCSSDSPRSTTSTSSGQLESMYSHELVALVRRLLKPTQRLQFGAYRHTNNHDDDEEISDPESDDGTRSNSSDDTNVAIHNMP</sequence>
<evidence type="ECO:0000256" key="1">
    <source>
        <dbReference type="SAM" id="MobiDB-lite"/>
    </source>
</evidence>